<feature type="transmembrane region" description="Helical" evidence="20">
    <location>
        <begin position="49"/>
        <end position="67"/>
    </location>
</feature>
<evidence type="ECO:0000256" key="4">
    <source>
        <dbReference type="ARBA" id="ARBA00022448"/>
    </source>
</evidence>
<gene>
    <name evidence="23" type="primary">SLC9A3</name>
</gene>
<dbReference type="InterPro" id="IPR018410">
    <property type="entry name" value="Na/H_exchanger_3/5"/>
</dbReference>
<keyword evidence="7" id="KW-0597">Phosphoprotein</keyword>
<evidence type="ECO:0000256" key="18">
    <source>
        <dbReference type="RuleBase" id="RU003722"/>
    </source>
</evidence>
<dbReference type="GeneID" id="117006204"/>
<sequence length="871" mass="97535">MRQASGVALLLGLMVLPAALGQRSSESHKNSSQSFAIVSFKWDHVKEPYIIALWILVASLAKIVFHLSHKVTRVVPESALLIVLGVFLGGIVLAADHIASFSLTPTVFFFYLLPPIVLDAGYFMPNRLFFGNLGSILLYAVIGTIWNAATTGLSLYGVYLTGIMGELQSGLLDFLLFGSLIAAVDPVAVLAVFEEVHVNEVLFIIVFGESLLNDAVTVVLYNVFDSFVGIGAENVTGIECLKGIVSFFVVSLGGTLVGIFFAFLLSLVSRFTKHVRIIEPGFVFVISYLSYLTAEMLSLSAILAITFCGICCQKYVKANISEQSSTTVRYTMKMLASGAETIIFMFLGISAVDPKIWRWNTAFILLTLVFISVYRVIGVIIQTWILNRYRTVQLEIIDQVVMSYGGLRGAVAFALVALLDKDKVKDRDLFVSTTIIVVFFTVIFQGLTIKPLVQWLKVKKTEHREPKLNEKLHGRAFDHILSAIEDISGQIGHHYLRDKWTNFDRKFLRKLLMRKSAQKSRDQILNVFHELNLKDAISYVAEGERRGSLAFIRSPSTDNMVNVDFSAPLPSTMESSVSYLLREKTGPVCLDMQALEQRRKSIRDTEDSLAHHTLQQYLYKPRQERNSSVIPNGNIPSENPVQDFTLKEKDLEFSESEENNDYETLHLGKGVDFLANVTKESFADTPAGDMDHDVEMTEYSSSDDQLNQNGSVSVNPLHFFPSCLQMPWTQNYSSLENRGNISLSAVSEYIASCDPNVPDLFWESGTDMNNKETVNSGYCSEVSFKSENSQEENTLLMFEGLEDSYMKEPQEKKMLLDIEGNYRSAAARRVQSRRSFHRPKPLHHPKLQKLASLPASCHVPPHSLEQEETQL</sequence>
<evidence type="ECO:0000256" key="6">
    <source>
        <dbReference type="ARBA" id="ARBA00022475"/>
    </source>
</evidence>
<dbReference type="PANTHER" id="PTHR10110">
    <property type="entry name" value="SODIUM/HYDROGEN EXCHANGER"/>
    <property type="match status" value="1"/>
</dbReference>
<evidence type="ECO:0000256" key="3">
    <source>
        <dbReference type="ARBA" id="ARBA00004520"/>
    </source>
</evidence>
<evidence type="ECO:0000256" key="20">
    <source>
        <dbReference type="SAM" id="Phobius"/>
    </source>
</evidence>
<feature type="transmembrane region" description="Helical" evidence="20">
    <location>
        <begin position="171"/>
        <end position="193"/>
    </location>
</feature>
<dbReference type="Proteomes" id="UP000694563">
    <property type="component" value="Chromosome 1"/>
</dbReference>
<comment type="similarity">
    <text evidence="18">Belongs to the monovalent cation:proton antiporter 1 (CPA1) transporter (TC 2.A.36) family.</text>
</comment>
<organism evidence="23 24">
    <name type="scientific">Catharus ustulatus</name>
    <name type="common">Russet-backed thrush</name>
    <name type="synonym">Hylocichla ustulatus</name>
    <dbReference type="NCBI Taxonomy" id="91951"/>
    <lineage>
        <taxon>Eukaryota</taxon>
        <taxon>Metazoa</taxon>
        <taxon>Chordata</taxon>
        <taxon>Craniata</taxon>
        <taxon>Vertebrata</taxon>
        <taxon>Euteleostomi</taxon>
        <taxon>Archelosauria</taxon>
        <taxon>Archosauria</taxon>
        <taxon>Dinosauria</taxon>
        <taxon>Saurischia</taxon>
        <taxon>Theropoda</taxon>
        <taxon>Coelurosauria</taxon>
        <taxon>Aves</taxon>
        <taxon>Neognathae</taxon>
        <taxon>Neoaves</taxon>
        <taxon>Telluraves</taxon>
        <taxon>Australaves</taxon>
        <taxon>Passeriformes</taxon>
        <taxon>Turdidae</taxon>
        <taxon>Catharus</taxon>
    </lineage>
</organism>
<evidence type="ECO:0000256" key="19">
    <source>
        <dbReference type="SAM" id="MobiDB-lite"/>
    </source>
</evidence>
<keyword evidence="24" id="KW-1185">Reference proteome</keyword>
<evidence type="ECO:0000256" key="13">
    <source>
        <dbReference type="ARBA" id="ARBA00023065"/>
    </source>
</evidence>
<dbReference type="NCBIfam" id="TIGR00840">
    <property type="entry name" value="b_cpa1"/>
    <property type="match status" value="1"/>
</dbReference>
<dbReference type="GO" id="GO:0055038">
    <property type="term" value="C:recycling endosome membrane"/>
    <property type="evidence" value="ECO:0007669"/>
    <property type="project" value="UniProtKB-SubCell"/>
</dbReference>
<feature type="transmembrane region" description="Helical" evidence="20">
    <location>
        <begin position="429"/>
        <end position="449"/>
    </location>
</feature>
<feature type="transmembrane region" description="Helical" evidence="20">
    <location>
        <begin position="328"/>
        <end position="349"/>
    </location>
</feature>
<keyword evidence="11 20" id="KW-1133">Transmembrane helix</keyword>
<keyword evidence="4 18" id="KW-0813">Transport</keyword>
<dbReference type="InterPro" id="IPR018422">
    <property type="entry name" value="Cation/H_exchanger_CPA1"/>
</dbReference>
<evidence type="ECO:0000256" key="15">
    <source>
        <dbReference type="ARBA" id="ARBA00023201"/>
    </source>
</evidence>
<proteinExistence type="inferred from homology"/>
<evidence type="ECO:0000256" key="10">
    <source>
        <dbReference type="ARBA" id="ARBA00022753"/>
    </source>
</evidence>
<dbReference type="InterPro" id="IPR006153">
    <property type="entry name" value="Cation/H_exchanger_TM"/>
</dbReference>
<dbReference type="PRINTS" id="PR01084">
    <property type="entry name" value="NAHEXCHNGR"/>
</dbReference>
<evidence type="ECO:0000256" key="1">
    <source>
        <dbReference type="ARBA" id="ARBA00004195"/>
    </source>
</evidence>
<dbReference type="GO" id="GO:0015386">
    <property type="term" value="F:potassium:proton antiporter activity"/>
    <property type="evidence" value="ECO:0007669"/>
    <property type="project" value="TreeGrafter"/>
</dbReference>
<keyword evidence="10" id="KW-0967">Endosome</keyword>
<dbReference type="PANTHER" id="PTHR10110:SF90">
    <property type="entry name" value="SODIUM_HYDROGEN EXCHANGER 3"/>
    <property type="match status" value="1"/>
</dbReference>
<feature type="transmembrane region" description="Helical" evidence="20">
    <location>
        <begin position="105"/>
        <end position="124"/>
    </location>
</feature>
<dbReference type="Pfam" id="PF00999">
    <property type="entry name" value="Na_H_Exchanger"/>
    <property type="match status" value="1"/>
</dbReference>
<dbReference type="PRINTS" id="PR01087">
    <property type="entry name" value="NAHEXCHNGR3"/>
</dbReference>
<feature type="transmembrane region" description="Helical" evidence="20">
    <location>
        <begin position="396"/>
        <end position="417"/>
    </location>
</feature>
<evidence type="ECO:0000256" key="5">
    <source>
        <dbReference type="ARBA" id="ARBA00022449"/>
    </source>
</evidence>
<dbReference type="Ensembl" id="ENSCUST00005002136.1">
    <property type="protein sequence ID" value="ENSCUSP00005002026.1"/>
    <property type="gene ID" value="ENSCUSG00005001377.1"/>
</dbReference>
<feature type="transmembrane region" description="Helical" evidence="20">
    <location>
        <begin position="200"/>
        <end position="224"/>
    </location>
</feature>
<dbReference type="CTD" id="6550"/>
<evidence type="ECO:0000256" key="12">
    <source>
        <dbReference type="ARBA" id="ARBA00023053"/>
    </source>
</evidence>
<keyword evidence="13 18" id="KW-0406">Ion transport</keyword>
<evidence type="ECO:0000256" key="8">
    <source>
        <dbReference type="ARBA" id="ARBA00022692"/>
    </source>
</evidence>
<feature type="transmembrane region" description="Helical" evidence="20">
    <location>
        <begin position="244"/>
        <end position="268"/>
    </location>
</feature>
<dbReference type="InterPro" id="IPR004709">
    <property type="entry name" value="NaH_exchanger"/>
</dbReference>
<evidence type="ECO:0000256" key="17">
    <source>
        <dbReference type="ARBA" id="ARBA00047524"/>
    </source>
</evidence>
<evidence type="ECO:0000256" key="7">
    <source>
        <dbReference type="ARBA" id="ARBA00022553"/>
    </source>
</evidence>
<comment type="function">
    <text evidence="16">Plasma membrane Na(+)/H(+) antiporter. Exchanges intracellular H(+) ions for extracellular Na(+) in 1:1 stoichiometry, playing a key role in salt and fluid absorption and pH homeostasis. Major apical Na(+)/H(+) exchanger in kidney and intestine playing an important role in renal and intestine Na(+) absorption and blood pressure regulation.</text>
</comment>
<dbReference type="GO" id="GO:0031526">
    <property type="term" value="C:brush border membrane"/>
    <property type="evidence" value="ECO:0007669"/>
    <property type="project" value="TreeGrafter"/>
</dbReference>
<keyword evidence="9 21" id="KW-0732">Signal</keyword>
<dbReference type="GO" id="GO:0015385">
    <property type="term" value="F:sodium:proton antiporter activity"/>
    <property type="evidence" value="ECO:0007669"/>
    <property type="project" value="InterPro"/>
</dbReference>
<keyword evidence="12" id="KW-0915">Sodium</keyword>
<dbReference type="GO" id="GO:0031901">
    <property type="term" value="C:early endosome membrane"/>
    <property type="evidence" value="ECO:0007669"/>
    <property type="project" value="UniProtKB-SubCell"/>
</dbReference>
<reference evidence="23" key="3">
    <citation type="submission" date="2025-09" db="UniProtKB">
        <authorList>
            <consortium name="Ensembl"/>
        </authorList>
    </citation>
    <scope>IDENTIFICATION</scope>
</reference>
<feature type="region of interest" description="Disordered" evidence="19">
    <location>
        <begin position="831"/>
        <end position="871"/>
    </location>
</feature>
<feature type="domain" description="Cation/H+ exchanger transmembrane" evidence="22">
    <location>
        <begin position="55"/>
        <end position="455"/>
    </location>
</feature>
<comment type="catalytic activity">
    <reaction evidence="17">
        <text>Na(+)(in) + H(+)(out) = Na(+)(out) + H(+)(in)</text>
        <dbReference type="Rhea" id="RHEA:29419"/>
        <dbReference type="ChEBI" id="CHEBI:15378"/>
        <dbReference type="ChEBI" id="CHEBI:29101"/>
    </reaction>
</comment>
<evidence type="ECO:0000256" key="9">
    <source>
        <dbReference type="ARBA" id="ARBA00022729"/>
    </source>
</evidence>
<name>A0A8C3TK17_CATUS</name>
<dbReference type="RefSeq" id="XP_032934468.1">
    <property type="nucleotide sequence ID" value="XM_033078577.1"/>
</dbReference>
<evidence type="ECO:0000256" key="14">
    <source>
        <dbReference type="ARBA" id="ARBA00023136"/>
    </source>
</evidence>
<evidence type="ECO:0000259" key="22">
    <source>
        <dbReference type="Pfam" id="PF00999"/>
    </source>
</evidence>
<feature type="signal peptide" evidence="21">
    <location>
        <begin position="1"/>
        <end position="21"/>
    </location>
</feature>
<keyword evidence="8 18" id="KW-0812">Transmembrane</keyword>
<feature type="chain" id="PRO_5034372723" description="Sodium/hydrogen exchanger" evidence="21">
    <location>
        <begin position="22"/>
        <end position="871"/>
    </location>
</feature>
<evidence type="ECO:0000256" key="21">
    <source>
        <dbReference type="SAM" id="SignalP"/>
    </source>
</evidence>
<keyword evidence="14 20" id="KW-0472">Membrane</keyword>
<dbReference type="AlphaFoldDB" id="A0A8C3TK17"/>
<dbReference type="GO" id="GO:0098719">
    <property type="term" value="P:sodium ion import across plasma membrane"/>
    <property type="evidence" value="ECO:0007669"/>
    <property type="project" value="TreeGrafter"/>
</dbReference>
<keyword evidence="6" id="KW-1003">Cell membrane</keyword>
<comment type="subcellular location">
    <subcellularLocation>
        <location evidence="2">Apical cell membrane</location>
        <topology evidence="2">Multi-pass membrane protein</topology>
    </subcellularLocation>
    <subcellularLocation>
        <location evidence="3">Early endosome membrane</location>
        <topology evidence="3">Multi-pass membrane protein</topology>
    </subcellularLocation>
    <subcellularLocation>
        <location evidence="1">Recycling endosome membrane</location>
        <topology evidence="1">Multi-pass membrane protein</topology>
    </subcellularLocation>
</comment>
<feature type="transmembrane region" description="Helical" evidence="20">
    <location>
        <begin position="136"/>
        <end position="159"/>
    </location>
</feature>
<evidence type="ECO:0000256" key="2">
    <source>
        <dbReference type="ARBA" id="ARBA00004424"/>
    </source>
</evidence>
<evidence type="ECO:0000256" key="11">
    <source>
        <dbReference type="ARBA" id="ARBA00022989"/>
    </source>
</evidence>
<protein>
    <recommendedName>
        <fullName evidence="18">Sodium/hydrogen exchanger</fullName>
    </recommendedName>
</protein>
<keyword evidence="5 18" id="KW-0050">Antiport</keyword>
<dbReference type="GO" id="GO:0051453">
    <property type="term" value="P:regulation of intracellular pH"/>
    <property type="evidence" value="ECO:0007669"/>
    <property type="project" value="TreeGrafter"/>
</dbReference>
<dbReference type="Gene3D" id="6.10.140.1330">
    <property type="match status" value="1"/>
</dbReference>
<evidence type="ECO:0000313" key="24">
    <source>
        <dbReference type="Proteomes" id="UP000694563"/>
    </source>
</evidence>
<evidence type="ECO:0000313" key="23">
    <source>
        <dbReference type="Ensembl" id="ENSCUSP00005002026.1"/>
    </source>
</evidence>
<reference evidence="23" key="1">
    <citation type="submission" date="2020-10" db="EMBL/GenBank/DDBJ databases">
        <title>Catharus ustulatus (Swainson's thrush) genome, bCatUst1, primary haplotype v2.</title>
        <authorList>
            <person name="Delmore K."/>
            <person name="Vafadar M."/>
            <person name="Formenti G."/>
            <person name="Chow W."/>
            <person name="Pelan S."/>
            <person name="Howe K."/>
            <person name="Rhie A."/>
            <person name="Mountcastle J."/>
            <person name="Haase B."/>
            <person name="Fedrigo O."/>
            <person name="Jarvis E.D."/>
        </authorList>
    </citation>
    <scope>NUCLEOTIDE SEQUENCE [LARGE SCALE GENOMIC DNA]</scope>
</reference>
<keyword evidence="15 18" id="KW-0739">Sodium transport</keyword>
<feature type="transmembrane region" description="Helical" evidence="20">
    <location>
        <begin position="361"/>
        <end position="384"/>
    </location>
</feature>
<reference evidence="23" key="2">
    <citation type="submission" date="2025-08" db="UniProtKB">
        <authorList>
            <consortium name="Ensembl"/>
        </authorList>
    </citation>
    <scope>IDENTIFICATION</scope>
</reference>
<accession>A0A8C3TK17</accession>
<evidence type="ECO:0000256" key="16">
    <source>
        <dbReference type="ARBA" id="ARBA00045831"/>
    </source>
</evidence>
<feature type="transmembrane region" description="Helical" evidence="20">
    <location>
        <begin position="79"/>
        <end position="99"/>
    </location>
</feature>
<feature type="compositionally biased region" description="Basic residues" evidence="19">
    <location>
        <begin position="831"/>
        <end position="847"/>
    </location>
</feature>